<evidence type="ECO:0000313" key="1">
    <source>
        <dbReference type="EMBL" id="SBV31892.1"/>
    </source>
</evidence>
<name>A0A1Y5PPD0_9SPHN</name>
<dbReference type="AlphaFoldDB" id="A0A1Y5PPD0"/>
<reference evidence="1" key="1">
    <citation type="submission" date="2016-03" db="EMBL/GenBank/DDBJ databases">
        <authorList>
            <person name="Ploux O."/>
        </authorList>
    </citation>
    <scope>NUCLEOTIDE SEQUENCE</scope>
    <source>
        <strain evidence="1">UC10</strain>
    </source>
</reference>
<sequence length="85" mass="9359">MLHFYAALDGGCVATAAWCKRLFRITLAQGTNASPAKANETACRFAALFVQRRLLPTAFMNRSVSYVGFSRFAYSFLSARKSGLL</sequence>
<accession>A0A1Y5PPD0</accession>
<proteinExistence type="predicted"/>
<gene>
    <name evidence="1" type="ORF">SPPYR_0772</name>
</gene>
<dbReference type="KEGG" id="sphu:SPPYR_0772"/>
<protein>
    <submittedName>
        <fullName evidence="1">Uncharacterized protein</fullName>
    </submittedName>
</protein>
<organism evidence="1">
    <name type="scientific">uncultured Sphingopyxis sp</name>
    <dbReference type="NCBI Taxonomy" id="310581"/>
    <lineage>
        <taxon>Bacteria</taxon>
        <taxon>Pseudomonadati</taxon>
        <taxon>Pseudomonadota</taxon>
        <taxon>Alphaproteobacteria</taxon>
        <taxon>Sphingomonadales</taxon>
        <taxon>Sphingomonadaceae</taxon>
        <taxon>Sphingopyxis</taxon>
        <taxon>environmental samples</taxon>
    </lineage>
</organism>
<dbReference type="EMBL" id="LT598653">
    <property type="protein sequence ID" value="SBV31892.1"/>
    <property type="molecule type" value="Genomic_DNA"/>
</dbReference>